<feature type="region of interest" description="Disordered" evidence="1">
    <location>
        <begin position="164"/>
        <end position="504"/>
    </location>
</feature>
<dbReference type="RefSeq" id="XP_022946839.1">
    <property type="nucleotide sequence ID" value="XM_023091071.1"/>
</dbReference>
<evidence type="ECO:0000313" key="3">
    <source>
        <dbReference type="RefSeq" id="XP_022946839.1"/>
    </source>
</evidence>
<feature type="compositionally biased region" description="Basic and acidic residues" evidence="1">
    <location>
        <begin position="570"/>
        <end position="586"/>
    </location>
</feature>
<name>A0A6J1G521_CUCMO</name>
<feature type="compositionally biased region" description="Basic and acidic residues" evidence="1">
    <location>
        <begin position="461"/>
        <end position="489"/>
    </location>
</feature>
<gene>
    <name evidence="3" type="primary">LOC111450784</name>
</gene>
<dbReference type="GeneID" id="111450784"/>
<keyword evidence="2" id="KW-1185">Reference proteome</keyword>
<feature type="region of interest" description="Disordered" evidence="1">
    <location>
        <begin position="553"/>
        <end position="590"/>
    </location>
</feature>
<feature type="compositionally biased region" description="Basic and acidic residues" evidence="1">
    <location>
        <begin position="268"/>
        <end position="277"/>
    </location>
</feature>
<dbReference type="PANTHER" id="PTHR36810:SF1">
    <property type="entry name" value="OS05G0232200 PROTEIN"/>
    <property type="match status" value="1"/>
</dbReference>
<evidence type="ECO:0000313" key="2">
    <source>
        <dbReference type="Proteomes" id="UP000504609"/>
    </source>
</evidence>
<feature type="compositionally biased region" description="Polar residues" evidence="1">
    <location>
        <begin position="167"/>
        <end position="176"/>
    </location>
</feature>
<protein>
    <submittedName>
        <fullName evidence="3">Protein hsr-9-like isoform X1</fullName>
    </submittedName>
</protein>
<feature type="compositionally biased region" description="Polar residues" evidence="1">
    <location>
        <begin position="382"/>
        <end position="413"/>
    </location>
</feature>
<feature type="compositionally biased region" description="Basic and acidic residues" evidence="1">
    <location>
        <begin position="320"/>
        <end position="330"/>
    </location>
</feature>
<organism evidence="2 3">
    <name type="scientific">Cucurbita moschata</name>
    <name type="common">Winter crookneck squash</name>
    <name type="synonym">Cucurbita pepo var. moschata</name>
    <dbReference type="NCBI Taxonomy" id="3662"/>
    <lineage>
        <taxon>Eukaryota</taxon>
        <taxon>Viridiplantae</taxon>
        <taxon>Streptophyta</taxon>
        <taxon>Embryophyta</taxon>
        <taxon>Tracheophyta</taxon>
        <taxon>Spermatophyta</taxon>
        <taxon>Magnoliopsida</taxon>
        <taxon>eudicotyledons</taxon>
        <taxon>Gunneridae</taxon>
        <taxon>Pentapetalae</taxon>
        <taxon>rosids</taxon>
        <taxon>fabids</taxon>
        <taxon>Cucurbitales</taxon>
        <taxon>Cucurbitaceae</taxon>
        <taxon>Cucurbiteae</taxon>
        <taxon>Cucurbita</taxon>
    </lineage>
</organism>
<dbReference type="AlphaFoldDB" id="A0A6J1G521"/>
<evidence type="ECO:0000256" key="1">
    <source>
        <dbReference type="SAM" id="MobiDB-lite"/>
    </source>
</evidence>
<dbReference type="PANTHER" id="PTHR36810">
    <property type="entry name" value="BNACNNG47150D PROTEIN"/>
    <property type="match status" value="1"/>
</dbReference>
<proteinExistence type="predicted"/>
<dbReference type="KEGG" id="cmos:111450784"/>
<accession>A0A6J1G521</accession>
<reference evidence="3" key="1">
    <citation type="submission" date="2025-08" db="UniProtKB">
        <authorList>
            <consortium name="RefSeq"/>
        </authorList>
    </citation>
    <scope>IDENTIFICATION</scope>
    <source>
        <tissue evidence="3">Young leaves</tissue>
    </source>
</reference>
<dbReference type="Proteomes" id="UP000504609">
    <property type="component" value="Unplaced"/>
</dbReference>
<feature type="compositionally biased region" description="Basic and acidic residues" evidence="1">
    <location>
        <begin position="429"/>
        <end position="439"/>
    </location>
</feature>
<sequence>MPGTIRVSVLEFIDLPELLSSPISIKVSMGKTHYETSDKGDFSFPLTTLRDDVILIIQDAGGNEISRAGVQVKSIVEKGYWDDLFPLEGGGRVHLQFQFALSEDDRSRIRMMRETALRRKHVERQDSNLKNSGSKLASSFNLNRELSDSQKCLLQIGDLSAKEAAHQSPSASNQNIPDEIPVTEKTNKIRLDRIQPLSVENDADRSKDNPSAIPLMQKVEVNKPKVNNTVLVDRMRIQSPHAIRPSPTSSEENLVHTRSSELSNSPSKGEEKTDVNEGKPSTTPLLQEVGVNEPKVNNTELVERKGTQPPRTVKPSPTIRSEENLVHSRSSELSNSPSKGEEKTDASEAAPSRRTPGNVKKVISAFESSLTQDTKPRIKPTRNAQPNVVEKQPSSEVNQSKDNSKPTRLQTTIGPPLAGELTHDLANTKQKEQKRKLSEASDGTKSLKLKGKKNQVGEENLSEKECDDIDAKNDESYKKSVPEKPDYDRNSVTGESVSRVEDEQIPSKRSGGWIFRDERRRLCVTTGGDHMLDLVGGGRTSYTFIRTGKMKISTEEQNRGTSEAKANGGNHEHQKMIKPENSDDVKPSGGPLANALKVGVMLGLGTLVLLTRQRKKKK</sequence>